<sequence length="47" mass="5136">MEKQTKKAKTGSQHLRTGLLLREGADEPTGQAGRGERRACNRLSAAR</sequence>
<comment type="caution">
    <text evidence="2">The sequence shown here is derived from an EMBL/GenBank/DDBJ whole genome shotgun (WGS) entry which is preliminary data.</text>
</comment>
<organism evidence="2">
    <name type="scientific">Tetraodon nigroviridis</name>
    <name type="common">Spotted green pufferfish</name>
    <name type="synonym">Chelonodon nigroviridis</name>
    <dbReference type="NCBI Taxonomy" id="99883"/>
    <lineage>
        <taxon>Eukaryota</taxon>
        <taxon>Metazoa</taxon>
        <taxon>Chordata</taxon>
        <taxon>Craniata</taxon>
        <taxon>Vertebrata</taxon>
        <taxon>Euteleostomi</taxon>
        <taxon>Actinopterygii</taxon>
        <taxon>Neopterygii</taxon>
        <taxon>Teleostei</taxon>
        <taxon>Neoteleostei</taxon>
        <taxon>Acanthomorphata</taxon>
        <taxon>Eupercaria</taxon>
        <taxon>Tetraodontiformes</taxon>
        <taxon>Tetradontoidea</taxon>
        <taxon>Tetraodontidae</taxon>
        <taxon>Tetraodon</taxon>
    </lineage>
</organism>
<protein>
    <submittedName>
        <fullName evidence="2">(spotted green pufferfish) hypothetical protein</fullName>
    </submittedName>
</protein>
<reference evidence="2" key="2">
    <citation type="submission" date="2004-02" db="EMBL/GenBank/DDBJ databases">
        <authorList>
            <consortium name="Genoscope"/>
            <consortium name="Whitehead Institute Centre for Genome Research"/>
        </authorList>
    </citation>
    <scope>NUCLEOTIDE SEQUENCE</scope>
</reference>
<dbReference type="EMBL" id="CAAE01007601">
    <property type="protein sequence ID" value="CAF90514.1"/>
    <property type="molecule type" value="Genomic_DNA"/>
</dbReference>
<gene>
    <name evidence="2" type="ORF">GSTENG00004822001</name>
</gene>
<dbReference type="KEGG" id="tng:GSTEN00004822G001"/>
<evidence type="ECO:0000256" key="1">
    <source>
        <dbReference type="SAM" id="MobiDB-lite"/>
    </source>
</evidence>
<feature type="region of interest" description="Disordered" evidence="1">
    <location>
        <begin position="1"/>
        <end position="47"/>
    </location>
</feature>
<name>Q4T9B8_TETNG</name>
<proteinExistence type="predicted"/>
<accession>Q4T9B8</accession>
<evidence type="ECO:0000313" key="2">
    <source>
        <dbReference type="EMBL" id="CAF90514.1"/>
    </source>
</evidence>
<dbReference type="AlphaFoldDB" id="Q4T9B8"/>
<reference evidence="2" key="1">
    <citation type="journal article" date="2004" name="Nature">
        <title>Genome duplication in the teleost fish Tetraodon nigroviridis reveals the early vertebrate proto-karyotype.</title>
        <authorList>
            <person name="Jaillon O."/>
            <person name="Aury J.-M."/>
            <person name="Brunet F."/>
            <person name="Petit J.-L."/>
            <person name="Stange-Thomann N."/>
            <person name="Mauceli E."/>
            <person name="Bouneau L."/>
            <person name="Fischer C."/>
            <person name="Ozouf-Costaz C."/>
            <person name="Bernot A."/>
            <person name="Nicaud S."/>
            <person name="Jaffe D."/>
            <person name="Fisher S."/>
            <person name="Lutfalla G."/>
            <person name="Dossat C."/>
            <person name="Segurens B."/>
            <person name="Dasilva C."/>
            <person name="Salanoubat M."/>
            <person name="Levy M."/>
            <person name="Boudet N."/>
            <person name="Castellano S."/>
            <person name="Anthouard V."/>
            <person name="Jubin C."/>
            <person name="Castelli V."/>
            <person name="Katinka M."/>
            <person name="Vacherie B."/>
            <person name="Biemont C."/>
            <person name="Skalli Z."/>
            <person name="Cattolico L."/>
            <person name="Poulain J."/>
            <person name="De Berardinis V."/>
            <person name="Cruaud C."/>
            <person name="Duprat S."/>
            <person name="Brottier P."/>
            <person name="Coutanceau J.-P."/>
            <person name="Gouzy J."/>
            <person name="Parra G."/>
            <person name="Lardier G."/>
            <person name="Chapple C."/>
            <person name="McKernan K.J."/>
            <person name="McEwan P."/>
            <person name="Bosak S."/>
            <person name="Kellis M."/>
            <person name="Volff J.-N."/>
            <person name="Guigo R."/>
            <person name="Zody M.C."/>
            <person name="Mesirov J."/>
            <person name="Lindblad-Toh K."/>
            <person name="Birren B."/>
            <person name="Nusbaum C."/>
            <person name="Kahn D."/>
            <person name="Robinson-Rechavi M."/>
            <person name="Laudet V."/>
            <person name="Schachter V."/>
            <person name="Quetier F."/>
            <person name="Saurin W."/>
            <person name="Scarpelli C."/>
            <person name="Wincker P."/>
            <person name="Lander E.S."/>
            <person name="Weissenbach J."/>
            <person name="Roest Crollius H."/>
        </authorList>
    </citation>
    <scope>NUCLEOTIDE SEQUENCE [LARGE SCALE GENOMIC DNA]</scope>
</reference>